<accession>A0A9E9A8H6</accession>
<sequence length="371" mass="43887">MITMKKINVSKLWEDIPAWYILGLFGKTISPHSLPPKEDEIYFVKEIQFTRTCNFVIEDINGKESKIETNQWKVVDAEAYLSNPINLLKFTNLLYDRLLKNREIVEDIDSHFFRGGRKRRQLNEYRQEFLQIFSFESNSEWAVNRHIVDRIIYLAKSDISATPYLAMWILEGIRERYTEEKEKAQEFDYESSDGELYRMRTDSIRISDFPPIYIHDILGEISIHTIPIYVNLNKGIKIRDPKIRERIYYRLPVHSSFLSCSSTECLPQHFEIVAGKIIKFINYHLLKSFNEMISMSLYDAYCSSWIIEEAPAILNYQLFLLRSFIVEGMKRDLSQILEKGYEGSEFLRNTTILEALNNYAEGLKKRRYVII</sequence>
<gene>
    <name evidence="1" type="ORF">FHOMOCKG_00037</name>
</gene>
<proteinExistence type="predicted"/>
<evidence type="ECO:0000313" key="2">
    <source>
        <dbReference type="Proteomes" id="UP001156237"/>
    </source>
</evidence>
<dbReference type="Proteomes" id="UP001156237">
    <property type="component" value="Segment"/>
</dbReference>
<evidence type="ECO:0000313" key="1">
    <source>
        <dbReference type="EMBL" id="WAE39565.1"/>
    </source>
</evidence>
<name>A0A9E9A8H6_9CAUD</name>
<organism evidence="1 2">
    <name type="scientific">Methanophagales virus GBV302</name>
    <dbReference type="NCBI Taxonomy" id="2999281"/>
    <lineage>
        <taxon>Viruses</taxon>
        <taxon>Duplodnaviria</taxon>
        <taxon>Heunggongvirae</taxon>
        <taxon>Uroviricota</taxon>
        <taxon>Caudoviricetes</taxon>
        <taxon>Nakonvirales</taxon>
        <taxon>Ekchuahviridae</taxon>
        <taxon>Kukulkanvirus</taxon>
        <taxon>Kukulkanvirus mexicoense</taxon>
    </lineage>
</organism>
<keyword evidence="2" id="KW-1185">Reference proteome</keyword>
<dbReference type="EMBL" id="OP880253">
    <property type="protein sequence ID" value="WAE39565.1"/>
    <property type="molecule type" value="Genomic_DNA"/>
</dbReference>
<reference evidence="1 2" key="1">
    <citation type="submission" date="2022-10" db="EMBL/GenBank/DDBJ databases">
        <title>Evolutionary Diversification of Methanotrophic Ca. Methanophagales (ANME-1) and Their Expansive Virome.</title>
        <authorList>
            <person name="Laso-Perez R."/>
            <person name="Wu F."/>
            <person name="Cremiere A."/>
            <person name="Speth D.R."/>
            <person name="Magyar J.S."/>
            <person name="Krupovic M."/>
            <person name="Orphan V.J."/>
        </authorList>
    </citation>
    <scope>NUCLEOTIDE SEQUENCE [LARGE SCALE GENOMIC DNA]</scope>
</reference>
<protein>
    <submittedName>
        <fullName evidence="1">Uncharacterized protein</fullName>
    </submittedName>
</protein>